<dbReference type="Proteomes" id="UP000011134">
    <property type="component" value="Unassembled WGS sequence"/>
</dbReference>
<accession>L8JEF8</accession>
<organism evidence="2 3">
    <name type="scientific">Photobacterium marinum</name>
    <dbReference type="NCBI Taxonomy" id="1056511"/>
    <lineage>
        <taxon>Bacteria</taxon>
        <taxon>Pseudomonadati</taxon>
        <taxon>Pseudomonadota</taxon>
        <taxon>Gammaproteobacteria</taxon>
        <taxon>Vibrionales</taxon>
        <taxon>Vibrionaceae</taxon>
        <taxon>Photobacterium</taxon>
    </lineage>
</organism>
<evidence type="ECO:0000313" key="3">
    <source>
        <dbReference type="Proteomes" id="UP000011134"/>
    </source>
</evidence>
<protein>
    <recommendedName>
        <fullName evidence="4">Metallopeptidase DUF4344</fullName>
    </recommendedName>
</protein>
<proteinExistence type="predicted"/>
<dbReference type="InterPro" id="IPR025644">
    <property type="entry name" value="DUF4344"/>
</dbReference>
<dbReference type="Pfam" id="PF14247">
    <property type="entry name" value="DUF4344"/>
    <property type="match status" value="1"/>
</dbReference>
<evidence type="ECO:0008006" key="4">
    <source>
        <dbReference type="Google" id="ProtNLM"/>
    </source>
</evidence>
<gene>
    <name evidence="2" type="ORF">C942_00863</name>
</gene>
<evidence type="ECO:0000313" key="2">
    <source>
        <dbReference type="EMBL" id="ELR65777.1"/>
    </source>
</evidence>
<dbReference type="OrthoDB" id="935695at2"/>
<dbReference type="PATRIC" id="fig|1056511.3.peg.2355"/>
<feature type="chain" id="PRO_5003992925" description="Metallopeptidase DUF4344" evidence="1">
    <location>
        <begin position="25"/>
        <end position="267"/>
    </location>
</feature>
<reference evidence="2 3" key="1">
    <citation type="submission" date="2012-12" db="EMBL/GenBank/DDBJ databases">
        <title>Genome Assembly of Photobacterium sp. AK15.</title>
        <authorList>
            <person name="Khatri I."/>
            <person name="Vaidya B."/>
            <person name="Srinivas T.N.R."/>
            <person name="Subramanian S."/>
            <person name="Pinnaka A."/>
        </authorList>
    </citation>
    <scope>NUCLEOTIDE SEQUENCE [LARGE SCALE GENOMIC DNA]</scope>
    <source>
        <strain evidence="2 3">AK15</strain>
    </source>
</reference>
<keyword evidence="1" id="KW-0732">Signal</keyword>
<sequence length="267" mass="30372">MLNKHLLPLSIAAGLSLFGQHAFADTSEPVKLDVKPTVQYQYLSADNEADKQVLDTIKSSDAIQTVLELSKSVVVFSEPVAITFGAEDGPLYDPEKHEILVPYSFFHHAVERFKSNNYKESGITEKQAALDSLLHTLLHELGHAYVADQNIPVLGKEEDAVDNFANVLLLNYVENGDEVAISAADLFAYEDQQVEAFENLDFIDEHSLDIQRYYYTLCLIYGSNPDQHSQLLNEIDKEYKKEREDICQEEFMRVTENWKTYLSDEKI</sequence>
<dbReference type="RefSeq" id="WP_007465814.1">
    <property type="nucleotide sequence ID" value="NZ_AMZO01000016.1"/>
</dbReference>
<evidence type="ECO:0000256" key="1">
    <source>
        <dbReference type="SAM" id="SignalP"/>
    </source>
</evidence>
<comment type="caution">
    <text evidence="2">The sequence shown here is derived from an EMBL/GenBank/DDBJ whole genome shotgun (WGS) entry which is preliminary data.</text>
</comment>
<dbReference type="AlphaFoldDB" id="L8JEF8"/>
<feature type="signal peptide" evidence="1">
    <location>
        <begin position="1"/>
        <end position="24"/>
    </location>
</feature>
<keyword evidence="3" id="KW-1185">Reference proteome</keyword>
<dbReference type="EMBL" id="AMZO01000016">
    <property type="protein sequence ID" value="ELR65777.1"/>
    <property type="molecule type" value="Genomic_DNA"/>
</dbReference>
<name>L8JEF8_9GAMM</name>